<proteinExistence type="predicted"/>
<accession>A0A836C2T9</accession>
<keyword evidence="2" id="KW-0812">Transmembrane</keyword>
<name>A0A836C2T9_9CHLO</name>
<organism evidence="3 4">
    <name type="scientific">Edaphochlamys debaryana</name>
    <dbReference type="NCBI Taxonomy" id="47281"/>
    <lineage>
        <taxon>Eukaryota</taxon>
        <taxon>Viridiplantae</taxon>
        <taxon>Chlorophyta</taxon>
        <taxon>core chlorophytes</taxon>
        <taxon>Chlorophyceae</taxon>
        <taxon>CS clade</taxon>
        <taxon>Chlamydomonadales</taxon>
        <taxon>Chlamydomonadales incertae sedis</taxon>
        <taxon>Edaphochlamys</taxon>
    </lineage>
</organism>
<feature type="compositionally biased region" description="Basic and acidic residues" evidence="1">
    <location>
        <begin position="141"/>
        <end position="158"/>
    </location>
</feature>
<dbReference type="EMBL" id="JAEHOE010000016">
    <property type="protein sequence ID" value="KAG2496974.1"/>
    <property type="molecule type" value="Genomic_DNA"/>
</dbReference>
<keyword evidence="2" id="KW-0472">Membrane</keyword>
<evidence type="ECO:0000313" key="4">
    <source>
        <dbReference type="Proteomes" id="UP000612055"/>
    </source>
</evidence>
<keyword evidence="2" id="KW-1133">Transmembrane helix</keyword>
<feature type="transmembrane region" description="Helical" evidence="2">
    <location>
        <begin position="91"/>
        <end position="116"/>
    </location>
</feature>
<evidence type="ECO:0000256" key="2">
    <source>
        <dbReference type="SAM" id="Phobius"/>
    </source>
</evidence>
<feature type="region of interest" description="Disordered" evidence="1">
    <location>
        <begin position="132"/>
        <end position="159"/>
    </location>
</feature>
<keyword evidence="4" id="KW-1185">Reference proteome</keyword>
<comment type="caution">
    <text evidence="3">The sequence shown here is derived from an EMBL/GenBank/DDBJ whole genome shotgun (WGS) entry which is preliminary data.</text>
</comment>
<dbReference type="OrthoDB" id="542862at2759"/>
<protein>
    <submittedName>
        <fullName evidence="3">Uncharacterized protein</fullName>
    </submittedName>
</protein>
<gene>
    <name evidence="3" type="ORF">HYH03_004980</name>
</gene>
<evidence type="ECO:0000256" key="1">
    <source>
        <dbReference type="SAM" id="MobiDB-lite"/>
    </source>
</evidence>
<evidence type="ECO:0000313" key="3">
    <source>
        <dbReference type="EMBL" id="KAG2496974.1"/>
    </source>
</evidence>
<dbReference type="Proteomes" id="UP000612055">
    <property type="component" value="Unassembled WGS sequence"/>
</dbReference>
<sequence length="188" mass="19370">MTLSQTRPKEVEQPATESGASLPYAFSIAFGALALSATRALADEAPMAAADASAAAGGASAKSVIDPAVAAMQAADAQVMAAAGGTNIMDYVVGALFGLVILLLSIVTLGVAYINIKQFLDSRQEKDDRAKALGGFQPSSGKDKDAKGSKPSDEKVDGEVVVPLRRAARIKKEKGRGFASAEELSSRR</sequence>
<reference evidence="3" key="1">
    <citation type="journal article" date="2020" name="bioRxiv">
        <title>Comparative genomics of Chlamydomonas.</title>
        <authorList>
            <person name="Craig R.J."/>
            <person name="Hasan A.R."/>
            <person name="Ness R.W."/>
            <person name="Keightley P.D."/>
        </authorList>
    </citation>
    <scope>NUCLEOTIDE SEQUENCE</scope>
    <source>
        <strain evidence="3">CCAP 11/70</strain>
    </source>
</reference>
<feature type="transmembrane region" description="Helical" evidence="2">
    <location>
        <begin position="21"/>
        <end position="42"/>
    </location>
</feature>
<dbReference type="AlphaFoldDB" id="A0A836C2T9"/>